<dbReference type="AlphaFoldDB" id="A0A4Z1SPA9"/>
<organism evidence="4 5">
    <name type="scientific">Giardia muris</name>
    <dbReference type="NCBI Taxonomy" id="5742"/>
    <lineage>
        <taxon>Eukaryota</taxon>
        <taxon>Metamonada</taxon>
        <taxon>Diplomonadida</taxon>
        <taxon>Hexamitidae</taxon>
        <taxon>Giardiinae</taxon>
        <taxon>Giardia</taxon>
    </lineage>
</organism>
<dbReference type="Pfam" id="PF12796">
    <property type="entry name" value="Ank_2"/>
    <property type="match status" value="3"/>
</dbReference>
<dbReference type="Proteomes" id="UP000315496">
    <property type="component" value="Chromosome 3"/>
</dbReference>
<sequence length="812" mass="89110">MDIIRTPEAWFAAARADNQDALRPVLARFSGQRDVAGQTALIAACRENAASAAALLVPTEGHLLTPDGHSALHVACSAGALDCIRVTLSLAEASGGYLALLLYCIDAGASRSVLELVRLHEFAPAELEEAYARLRVLNRKDEILTIQILDQNLWHNAPERGDSSSAAALKTELRRKNRVISTLHAELQTQRKMLDVVRAALYEAQDASIGDEKKTRYILAKLRPQTQLTGLGPVPLHSEEAQQEKRTDRVLLTAQDVSELLAGQADEISFLYDYLLHLIEMLDAPGSSDGELVLLCQKLRNTASPTIYIGNRQFPLGPDPPSEDQCQEERMDQVQTFFTGVLQRIESLRDVAASLERVIEALQRENTHLSEEVAEMCVAEHQHVSSAEGCEIGVQVDGTPEADSVRLLLREQNCLLDACADRNEYVSTLENNLVRVTLSLARIRSKYRQLHESASTSEPRSPPSPDGSRKVDDLLAELEDLKRSHQAIKEEMDAEASSLDALLQRFTIENQSLDTGAGITINAAGMRYLRMRLLNDLRASHSIAMQTADDEALRMLPDGRQRAMSAGGMARHRTGIDQTLYLRDLARTETQGYISTTRTLNPLMVAVCSHNIEGVRKNLGYAGRACADGTTALMLAIEYRFLEGAELLADLERNMIRKDGTTAFELAQASGVPEICELFASDGIQSLSSSGLTPLHRAAQLGDMGGVLSNLQYAKSLDRSGRTALMYAAEAGHLSVVRALIPKEGGMRDYNGTAAIMLAAEQGHVECVEALVEVERHVRDNKNMDPLYYMARSHVLIPPASLRQIQRILTGS</sequence>
<feature type="coiled-coil region" evidence="2">
    <location>
        <begin position="471"/>
        <end position="498"/>
    </location>
</feature>
<dbReference type="SMART" id="SM00248">
    <property type="entry name" value="ANK"/>
    <property type="match status" value="7"/>
</dbReference>
<feature type="coiled-coil region" evidence="2">
    <location>
        <begin position="345"/>
        <end position="379"/>
    </location>
</feature>
<keyword evidence="5" id="KW-1185">Reference proteome</keyword>
<name>A0A4Z1SPA9_GIAMU</name>
<gene>
    <name evidence="4" type="ORF">GMRT_23240</name>
</gene>
<dbReference type="SUPFAM" id="SSF48403">
    <property type="entry name" value="Ankyrin repeat"/>
    <property type="match status" value="2"/>
</dbReference>
<evidence type="ECO:0000313" key="5">
    <source>
        <dbReference type="Proteomes" id="UP000315496"/>
    </source>
</evidence>
<dbReference type="PROSITE" id="PS50297">
    <property type="entry name" value="ANK_REP_REGION"/>
    <property type="match status" value="1"/>
</dbReference>
<dbReference type="VEuPathDB" id="GiardiaDB:GMRT_23240"/>
<reference evidence="4 5" key="1">
    <citation type="submission" date="2019-05" db="EMBL/GenBank/DDBJ databases">
        <title>The compact genome of Giardia muris reveals important steps in the evolution of intestinal protozoan parasites.</title>
        <authorList>
            <person name="Xu F."/>
            <person name="Jimenez-Gonzalez A."/>
            <person name="Einarsson E."/>
            <person name="Astvaldsson A."/>
            <person name="Peirasmaki D."/>
            <person name="Eckmann L."/>
            <person name="Andersson J.O."/>
            <person name="Svard S.G."/>
            <person name="Jerlstrom-Hultqvist J."/>
        </authorList>
    </citation>
    <scope>NUCLEOTIDE SEQUENCE [LARGE SCALE GENOMIC DNA]</scope>
    <source>
        <strain evidence="4 5">Roberts-Thomson</strain>
    </source>
</reference>
<dbReference type="InterPro" id="IPR002110">
    <property type="entry name" value="Ankyrin_rpt"/>
</dbReference>
<evidence type="ECO:0000256" key="3">
    <source>
        <dbReference type="SAM" id="MobiDB-lite"/>
    </source>
</evidence>
<dbReference type="EMBL" id="VDLU01000003">
    <property type="protein sequence ID" value="TNJ27646.1"/>
    <property type="molecule type" value="Genomic_DNA"/>
</dbReference>
<feature type="repeat" description="ANK" evidence="1">
    <location>
        <begin position="720"/>
        <end position="741"/>
    </location>
</feature>
<keyword evidence="1" id="KW-0040">ANK repeat</keyword>
<keyword evidence="2" id="KW-0175">Coiled coil</keyword>
<dbReference type="PANTHER" id="PTHR24184:SF11">
    <property type="entry name" value="ANKYRIN REPEAT AND SOCS BOX CONTAINING 3"/>
    <property type="match status" value="1"/>
</dbReference>
<feature type="region of interest" description="Disordered" evidence="3">
    <location>
        <begin position="449"/>
        <end position="470"/>
    </location>
</feature>
<dbReference type="OrthoDB" id="341259at2759"/>
<dbReference type="PANTHER" id="PTHR24184">
    <property type="entry name" value="SI:CH211-189E2.2"/>
    <property type="match status" value="1"/>
</dbReference>
<dbReference type="InterPro" id="IPR036770">
    <property type="entry name" value="Ankyrin_rpt-contain_sf"/>
</dbReference>
<accession>A0A4Z1SPA9</accession>
<evidence type="ECO:0000313" key="4">
    <source>
        <dbReference type="EMBL" id="TNJ27646.1"/>
    </source>
</evidence>
<evidence type="ECO:0000256" key="2">
    <source>
        <dbReference type="SAM" id="Coils"/>
    </source>
</evidence>
<dbReference type="Gene3D" id="1.25.40.20">
    <property type="entry name" value="Ankyrin repeat-containing domain"/>
    <property type="match status" value="3"/>
</dbReference>
<comment type="caution">
    <text evidence="4">The sequence shown here is derived from an EMBL/GenBank/DDBJ whole genome shotgun (WGS) entry which is preliminary data.</text>
</comment>
<protein>
    <submittedName>
        <fullName evidence="4">Ankyrin repeat protein 1</fullName>
    </submittedName>
</protein>
<dbReference type="PROSITE" id="PS50088">
    <property type="entry name" value="ANK_REPEAT"/>
    <property type="match status" value="1"/>
</dbReference>
<proteinExistence type="predicted"/>
<dbReference type="Pfam" id="PF00023">
    <property type="entry name" value="Ank"/>
    <property type="match status" value="1"/>
</dbReference>
<evidence type="ECO:0000256" key="1">
    <source>
        <dbReference type="PROSITE-ProRule" id="PRU00023"/>
    </source>
</evidence>